<feature type="transmembrane region" description="Helical" evidence="4">
    <location>
        <begin position="300"/>
        <end position="320"/>
    </location>
</feature>
<evidence type="ECO:0000259" key="5">
    <source>
        <dbReference type="PROSITE" id="PS50850"/>
    </source>
</evidence>
<dbReference type="Proteomes" id="UP000323386">
    <property type="component" value="Unassembled WGS sequence"/>
</dbReference>
<feature type="region of interest" description="Disordered" evidence="3">
    <location>
        <begin position="16"/>
        <end position="45"/>
    </location>
</feature>
<dbReference type="SUPFAM" id="SSF103473">
    <property type="entry name" value="MFS general substrate transporter"/>
    <property type="match status" value="1"/>
</dbReference>
<feature type="compositionally biased region" description="Polar residues" evidence="3">
    <location>
        <begin position="479"/>
        <end position="489"/>
    </location>
</feature>
<feature type="transmembrane region" description="Helical" evidence="4">
    <location>
        <begin position="216"/>
        <end position="236"/>
    </location>
</feature>
<feature type="compositionally biased region" description="Low complexity" evidence="3">
    <location>
        <begin position="490"/>
        <end position="502"/>
    </location>
</feature>
<dbReference type="InterPro" id="IPR050327">
    <property type="entry name" value="Proton-linked_MCT"/>
</dbReference>
<dbReference type="PANTHER" id="PTHR11360">
    <property type="entry name" value="MONOCARBOXYLATE TRANSPORTER"/>
    <property type="match status" value="1"/>
</dbReference>
<dbReference type="OrthoDB" id="2213137at2759"/>
<keyword evidence="7" id="KW-1185">Reference proteome</keyword>
<sequence>MEDAEKRIASDAAAALPLGRSDRATADRADTAATTTEDEAPPSAAPDGGVQAWLFVVAGWLIELMVWGVAYAAGTLQDYHEHDPASPFYGSSVTALSSVGTLVIACQHLVPLLTYGFISARPHLVKPVALACVVASALCLVVASFATSIGLLILFQGVLFGLVGGFLFIPVIMWLPQWFDRRRGLATGMFLCGSGIGGIVFPLVFNALLTRTGFRWTLRIWALLHLVLAGAAVSLIRPRIQPARSKGPLRLRCLLPPSVRFVLDRRFIFFVAIIFFQSFGWYSASLYISPYTSSHGLGSGSATAVLATFNALATVGYLATGSVVDRIAYPLVIAVSMAVCGLAAVLVLGFAESLALIMVFAIIFGFAGGGFSCHITPMSRSLSERRSVPFTLAFFTIMAFRAVAVVAGPLIASALYPGDDAFVGQAGKRTGSVGYGRGGYVGMVVFIGIASFLTAASALLLFWQERRDRRQVAPIKGTETPSSTSIDLQMSSSSMDPPDAPSAALRRLSLREDRDATVMSDPPDSDGQMRQLRDLATQHLEKATTEVQTRINIRRLLINLSTDAELLALAEKGLRTSIRGWVDGCLGLDERVHLPSWLTGPLKSDGLQHLLDDPGALTRIIGSEPTLTSDTLTEEATVALLHRTLIAGASHASPPRPRPGVGLVRLDFEDEFYGEADDDLCYHIDTVLSLYDERLHYGRIVPVIQSSGSGKSRTVDQVLKRRRLGMLLCFRITKGDTDAIPARDEAAADLLVSGGKLPYPVRDIDVADRLVVLAWFEAFAHHMAEEIKAYCSDLDSTSVRSETVVRDFYDHLNNTELPTSPISAGSQASSDNAPRRQGLLATVAERYHENLVKLRPGNTEGANAFQGGPCVQAFRSLQAAVIQAYSIGEGRPNGVFILALDEAGTLGDLLSHIRRLWHAMGESQHANADRLVLLLLDTNSSIHALVGEGATLRSTRLHNKELSLLPMFNKLPFDVALSALDPQAHDPHGKTWSALLEQLALMGRPLLNNRHFWHHMDRDHGFTGLKPFVGRVSLFKVKGKLLSERKHVWLPDLQSDKELPAEQSATYIDKYMAALCQRLPLLFIGAQGSVDLSEFLQRQISSHLRTIAGLDLDTSFIITGTPSEPILSIAASDLFRQQVQQSGGVVKVWRDALWAMRHSRISYGLSTGADGEEVARILLAMATDFAAVERIRRTSLANPGSDSFTLQSLWEEKGTLDPLPVWDWLAELFGDPRAIPDVSGAQGGYRGSLASGERAASGFESFARSARISFTHFVKMPHTFDKVSKKQLAEWFVEHVAICGADTQPSWDLLIPIYVDEGWKGDATVFDVSKMSYIVVQVRNRRNAVGQGQTFIVPPAVYHRGPNSDDSGKTEDGHHLVSDLEYISLFIQLKAKPPEDAAPVRYTLKGRAPVRAHDVQAISLDGGFATILSKLGDQGAADLRALLGVFKDTNVFESALDWQARRRSLCDAQLSLYARSRQRSGDEHYPIL</sequence>
<dbReference type="GO" id="GO:0016020">
    <property type="term" value="C:membrane"/>
    <property type="evidence" value="ECO:0007669"/>
    <property type="project" value="UniProtKB-SubCell"/>
</dbReference>
<dbReference type="PANTHER" id="PTHR11360:SF287">
    <property type="entry name" value="MFS MONOCARBOXYLATE TRANSPORTER"/>
    <property type="match status" value="1"/>
</dbReference>
<feature type="transmembrane region" description="Helical" evidence="4">
    <location>
        <begin position="267"/>
        <end position="288"/>
    </location>
</feature>
<protein>
    <recommendedName>
        <fullName evidence="5">Major facilitator superfamily (MFS) profile domain-containing protein</fullName>
    </recommendedName>
</protein>
<keyword evidence="4" id="KW-0472">Membrane</keyword>
<keyword evidence="4" id="KW-0812">Transmembrane</keyword>
<feature type="transmembrane region" description="Helical" evidence="4">
    <location>
        <begin position="93"/>
        <end position="116"/>
    </location>
</feature>
<dbReference type="PROSITE" id="PS50850">
    <property type="entry name" value="MFS"/>
    <property type="match status" value="1"/>
</dbReference>
<dbReference type="InterPro" id="IPR020846">
    <property type="entry name" value="MFS_dom"/>
</dbReference>
<dbReference type="InterPro" id="IPR011701">
    <property type="entry name" value="MFS"/>
</dbReference>
<evidence type="ECO:0000313" key="6">
    <source>
        <dbReference type="EMBL" id="SPO37028.1"/>
    </source>
</evidence>
<feature type="transmembrane region" description="Helical" evidence="4">
    <location>
        <begin position="187"/>
        <end position="210"/>
    </location>
</feature>
<dbReference type="Gene3D" id="1.20.1250.20">
    <property type="entry name" value="MFS general substrate transporter like domains"/>
    <property type="match status" value="2"/>
</dbReference>
<reference evidence="6 7" key="1">
    <citation type="submission" date="2018-03" db="EMBL/GenBank/DDBJ databases">
        <authorList>
            <person name="Guldener U."/>
        </authorList>
    </citation>
    <scope>NUCLEOTIDE SEQUENCE [LARGE SCALE GENOMIC DNA]</scope>
    <source>
        <strain evidence="6 7">DAOM196992</strain>
    </source>
</reference>
<feature type="region of interest" description="Disordered" evidence="3">
    <location>
        <begin position="473"/>
        <end position="502"/>
    </location>
</feature>
<evidence type="ECO:0000256" key="2">
    <source>
        <dbReference type="ARBA" id="ARBA00006727"/>
    </source>
</evidence>
<evidence type="ECO:0000256" key="1">
    <source>
        <dbReference type="ARBA" id="ARBA00004141"/>
    </source>
</evidence>
<feature type="domain" description="Major facilitator superfamily (MFS) profile" evidence="5">
    <location>
        <begin position="52"/>
        <end position="468"/>
    </location>
</feature>
<comment type="similarity">
    <text evidence="2">Belongs to the major facilitator superfamily. Monocarboxylate porter (TC 2.A.1.13) family.</text>
</comment>
<feature type="transmembrane region" description="Helical" evidence="4">
    <location>
        <begin position="153"/>
        <end position="175"/>
    </location>
</feature>
<name>A0A5C3EXS3_9BASI</name>
<feature type="transmembrane region" description="Helical" evidence="4">
    <location>
        <begin position="52"/>
        <end position="73"/>
    </location>
</feature>
<feature type="compositionally biased region" description="Basic and acidic residues" evidence="3">
    <location>
        <begin position="20"/>
        <end position="30"/>
    </location>
</feature>
<feature type="transmembrane region" description="Helical" evidence="4">
    <location>
        <begin position="440"/>
        <end position="463"/>
    </location>
</feature>
<gene>
    <name evidence="6" type="ORF">PSFLO_02500</name>
</gene>
<feature type="transmembrane region" description="Helical" evidence="4">
    <location>
        <begin position="327"/>
        <end position="348"/>
    </location>
</feature>
<evidence type="ECO:0000256" key="4">
    <source>
        <dbReference type="SAM" id="Phobius"/>
    </source>
</evidence>
<evidence type="ECO:0000313" key="7">
    <source>
        <dbReference type="Proteomes" id="UP000323386"/>
    </source>
</evidence>
<accession>A0A5C3EXS3</accession>
<dbReference type="EMBL" id="OOIP01000005">
    <property type="protein sequence ID" value="SPO37028.1"/>
    <property type="molecule type" value="Genomic_DNA"/>
</dbReference>
<dbReference type="GO" id="GO:0022857">
    <property type="term" value="F:transmembrane transporter activity"/>
    <property type="evidence" value="ECO:0007669"/>
    <property type="project" value="InterPro"/>
</dbReference>
<evidence type="ECO:0000256" key="3">
    <source>
        <dbReference type="SAM" id="MobiDB-lite"/>
    </source>
</evidence>
<dbReference type="Pfam" id="PF07690">
    <property type="entry name" value="MFS_1"/>
    <property type="match status" value="1"/>
</dbReference>
<organism evidence="6 7">
    <name type="scientific">Pseudozyma flocculosa</name>
    <dbReference type="NCBI Taxonomy" id="84751"/>
    <lineage>
        <taxon>Eukaryota</taxon>
        <taxon>Fungi</taxon>
        <taxon>Dikarya</taxon>
        <taxon>Basidiomycota</taxon>
        <taxon>Ustilaginomycotina</taxon>
        <taxon>Ustilaginomycetes</taxon>
        <taxon>Ustilaginales</taxon>
        <taxon>Ustilaginaceae</taxon>
        <taxon>Pseudozyma</taxon>
    </lineage>
</organism>
<feature type="transmembrane region" description="Helical" evidence="4">
    <location>
        <begin position="354"/>
        <end position="376"/>
    </location>
</feature>
<proteinExistence type="inferred from homology"/>
<comment type="subcellular location">
    <subcellularLocation>
        <location evidence="1">Membrane</location>
        <topology evidence="1">Multi-pass membrane protein</topology>
    </subcellularLocation>
</comment>
<keyword evidence="4" id="KW-1133">Transmembrane helix</keyword>
<feature type="transmembrane region" description="Helical" evidence="4">
    <location>
        <begin position="128"/>
        <end position="147"/>
    </location>
</feature>
<dbReference type="InterPro" id="IPR036259">
    <property type="entry name" value="MFS_trans_sf"/>
</dbReference>
<feature type="compositionally biased region" description="Low complexity" evidence="3">
    <location>
        <begin position="31"/>
        <end position="45"/>
    </location>
</feature>